<evidence type="ECO:0000259" key="6">
    <source>
        <dbReference type="Pfam" id="PF03135"/>
    </source>
</evidence>
<geneLocation type="plasmid" evidence="8 9">
    <name>p1</name>
</geneLocation>
<dbReference type="NCBIfam" id="TIGR00929">
    <property type="entry name" value="VirB4_CagE"/>
    <property type="match status" value="1"/>
</dbReference>
<dbReference type="InterPro" id="IPR004346">
    <property type="entry name" value="CagE_TrbE_VirB"/>
</dbReference>
<sequence>MAKLSAHILNSLKFGAQNGREAEVSKHVPYLRHVEEDMLKTKEGHYLMVVKVGGLCFQTADQAEIDMRLSSRNTLIRSMNDSRFAVYSHIIRREAVPEIGGGFDNFFCAELDRRYMVSQAHKRMFVNDLYVTILRRGFQGKVGMADKATSFFRKGLGVDEKEIEREATRELRDVVGNFCKEMASYGAQILGCRMRHGTVCTEIGEFLAQLLNGGAPLHMALPRMALDAYLPTKRITFGKKALEFRGGSNRDTRFAAMLSIREYPAYTGAGMLDGLLRVPHEMIVSQSFALEDRAPVMSHVAKVERQIAASDEAGTEVETAINTARNELVTGQTVLGYHHLTVCALGRSIREMEKCVQAATQELQNFGTIVVREDMNAEPAFWAQMPGNFAYIARRSLISSRNFVGFASLHNFAVGKAEGNRWGPAISILETTSQTPYYFNFHRRQVGNFTVTGPTGSGKTVGLGFLLCQAMRVSPRPRVAFFDKDRGADPLIRAMGGSYEVLVPGVPTGFNPLQLAGSPEDRKFLEDLLKFMVRPRDRSDLSAHQLKIIEGAVDQIFAVPARDRRFAEVAHLLRGSEKLGQEDLASRFDVWTKARGWLFNNERDSWSASNGVFGFDMTKVLDDDDIRTAALGYIFHRIEGMMDGNPTMLFIDEGWKILTDDKFAGFLNDKLKTIRKLNGVVGFGTQSAKDIVASSMGHTLLEQTPTNIFFPNPKADFESHVTGFKLSEREFEWVIDTHPDSRQFLIKHDQDSVIARLDLTNMLDIVKVLSGNIDTVQECEELRARVGDDPSVWVPIFCNWRREKREVSHAA</sequence>
<evidence type="ECO:0000313" key="9">
    <source>
        <dbReference type="Proteomes" id="UP000193978"/>
    </source>
</evidence>
<dbReference type="SUPFAM" id="SSF52540">
    <property type="entry name" value="P-loop containing nucleoside triphosphate hydrolases"/>
    <property type="match status" value="1"/>
</dbReference>
<dbReference type="Pfam" id="PF03135">
    <property type="entry name" value="CagE_TrbE_VirB"/>
    <property type="match status" value="1"/>
</dbReference>
<dbReference type="InterPro" id="IPR051162">
    <property type="entry name" value="T4SS_component"/>
</dbReference>
<reference evidence="8 9" key="1">
    <citation type="submission" date="2017-02" db="EMBL/GenBank/DDBJ databases">
        <authorList>
            <person name="Peterson S.W."/>
        </authorList>
    </citation>
    <scope>NUCLEOTIDE SEQUENCE [LARGE SCALE GENOMIC DNA]</scope>
    <source>
        <strain evidence="8 9">S285</strain>
        <plasmid evidence="9">Plasmid p1</plasmid>
    </source>
</reference>
<dbReference type="KEGG" id="mbry:B1812_21935"/>
<keyword evidence="2" id="KW-0547">Nucleotide-binding</keyword>
<dbReference type="EMBL" id="CP019949">
    <property type="protein sequence ID" value="ARN83935.1"/>
    <property type="molecule type" value="Genomic_DNA"/>
</dbReference>
<evidence type="ECO:0000256" key="4">
    <source>
        <dbReference type="ARBA" id="ARBA00023026"/>
    </source>
</evidence>
<comment type="similarity">
    <text evidence="1">Belongs to the TrbE/VirB4 family.</text>
</comment>
<dbReference type="RefSeq" id="WP_085773959.1">
    <property type="nucleotide sequence ID" value="NZ_AP027150.1"/>
</dbReference>
<dbReference type="Proteomes" id="UP000193978">
    <property type="component" value="Plasmid p1"/>
</dbReference>
<dbReference type="Pfam" id="PF19044">
    <property type="entry name" value="P-loop_TraG"/>
    <property type="match status" value="1"/>
</dbReference>
<evidence type="ECO:0000256" key="5">
    <source>
        <dbReference type="ARBA" id="ARBA00023635"/>
    </source>
</evidence>
<accession>A0A1W6N288</accession>
<proteinExistence type="inferred from homology"/>
<dbReference type="InterPro" id="IPR043964">
    <property type="entry name" value="P-loop_TraG"/>
</dbReference>
<dbReference type="InterPro" id="IPR027417">
    <property type="entry name" value="P-loop_NTPase"/>
</dbReference>
<evidence type="ECO:0000256" key="3">
    <source>
        <dbReference type="ARBA" id="ARBA00022840"/>
    </source>
</evidence>
<evidence type="ECO:0000256" key="2">
    <source>
        <dbReference type="ARBA" id="ARBA00022741"/>
    </source>
</evidence>
<keyword evidence="9" id="KW-1185">Reference proteome</keyword>
<organism evidence="8 9">
    <name type="scientific">Methylocystis bryophila</name>
    <dbReference type="NCBI Taxonomy" id="655015"/>
    <lineage>
        <taxon>Bacteria</taxon>
        <taxon>Pseudomonadati</taxon>
        <taxon>Pseudomonadota</taxon>
        <taxon>Alphaproteobacteria</taxon>
        <taxon>Hyphomicrobiales</taxon>
        <taxon>Methylocystaceae</taxon>
        <taxon>Methylocystis</taxon>
    </lineage>
</organism>
<keyword evidence="4" id="KW-0843">Virulence</keyword>
<dbReference type="InterPro" id="IPR018145">
    <property type="entry name" value="CagE_TrbE_VirB_cntrl_dom"/>
</dbReference>
<dbReference type="PANTHER" id="PTHR30121:SF12">
    <property type="entry name" value="TYPE IV SECRETION SYSTEM PROTEIN CAGE"/>
    <property type="match status" value="1"/>
</dbReference>
<feature type="domain" description="CagE TrbE VirB component of type IV transporter system central" evidence="6">
    <location>
        <begin position="189"/>
        <end position="394"/>
    </location>
</feature>
<protein>
    <recommendedName>
        <fullName evidence="5">Type IV secretion system protein virB4</fullName>
    </recommendedName>
</protein>
<name>A0A1W6N288_9HYPH</name>
<dbReference type="AlphaFoldDB" id="A0A1W6N288"/>
<gene>
    <name evidence="8" type="ORF">B1812_21935</name>
</gene>
<dbReference type="OrthoDB" id="9816422at2"/>
<feature type="domain" description="TraG P-loop" evidence="7">
    <location>
        <begin position="644"/>
        <end position="707"/>
    </location>
</feature>
<evidence type="ECO:0000313" key="8">
    <source>
        <dbReference type="EMBL" id="ARN83935.1"/>
    </source>
</evidence>
<evidence type="ECO:0000256" key="1">
    <source>
        <dbReference type="ARBA" id="ARBA00006512"/>
    </source>
</evidence>
<evidence type="ECO:0000259" key="7">
    <source>
        <dbReference type="Pfam" id="PF19044"/>
    </source>
</evidence>
<dbReference type="GO" id="GO:0005524">
    <property type="term" value="F:ATP binding"/>
    <property type="evidence" value="ECO:0007669"/>
    <property type="project" value="UniProtKB-KW"/>
</dbReference>
<keyword evidence="3" id="KW-0067">ATP-binding</keyword>
<dbReference type="Gene3D" id="3.40.50.300">
    <property type="entry name" value="P-loop containing nucleotide triphosphate hydrolases"/>
    <property type="match status" value="2"/>
</dbReference>
<keyword evidence="8" id="KW-0614">Plasmid</keyword>
<dbReference type="PANTHER" id="PTHR30121">
    <property type="entry name" value="UNCHARACTERIZED PROTEIN YJGR-RELATED"/>
    <property type="match status" value="1"/>
</dbReference>